<dbReference type="OrthoDB" id="5301000at2759"/>
<proteinExistence type="predicted"/>
<keyword evidence="3" id="KW-1185">Reference proteome</keyword>
<protein>
    <submittedName>
        <fullName evidence="2">FAR1-related protein</fullName>
    </submittedName>
</protein>
<reference evidence="3" key="1">
    <citation type="journal article" date="2019" name="Curr. Biol.">
        <title>Genome Sequence of Striga asiatica Provides Insight into the Evolution of Plant Parasitism.</title>
        <authorList>
            <person name="Yoshida S."/>
            <person name="Kim S."/>
            <person name="Wafula E.K."/>
            <person name="Tanskanen J."/>
            <person name="Kim Y.M."/>
            <person name="Honaas L."/>
            <person name="Yang Z."/>
            <person name="Spallek T."/>
            <person name="Conn C.E."/>
            <person name="Ichihashi Y."/>
            <person name="Cheong K."/>
            <person name="Cui S."/>
            <person name="Der J.P."/>
            <person name="Gundlach H."/>
            <person name="Jiao Y."/>
            <person name="Hori C."/>
            <person name="Ishida J.K."/>
            <person name="Kasahara H."/>
            <person name="Kiba T."/>
            <person name="Kim M.S."/>
            <person name="Koo N."/>
            <person name="Laohavisit A."/>
            <person name="Lee Y.H."/>
            <person name="Lumba S."/>
            <person name="McCourt P."/>
            <person name="Mortimer J.C."/>
            <person name="Mutuku J.M."/>
            <person name="Nomura T."/>
            <person name="Sasaki-Sekimoto Y."/>
            <person name="Seto Y."/>
            <person name="Wang Y."/>
            <person name="Wakatake T."/>
            <person name="Sakakibara H."/>
            <person name="Demura T."/>
            <person name="Yamaguchi S."/>
            <person name="Yoneyama K."/>
            <person name="Manabe R.I."/>
            <person name="Nelson D.C."/>
            <person name="Schulman A.H."/>
            <person name="Timko M.P."/>
            <person name="dePamphilis C.W."/>
            <person name="Choi D."/>
            <person name="Shirasu K."/>
        </authorList>
    </citation>
    <scope>NUCLEOTIDE SEQUENCE [LARGE SCALE GENOMIC DNA]</scope>
    <source>
        <strain evidence="3">cv. UVA1</strain>
    </source>
</reference>
<dbReference type="PANTHER" id="PTHR47718">
    <property type="entry name" value="OS01G0519700 PROTEIN"/>
    <property type="match status" value="1"/>
</dbReference>
<sequence>MFGRILLEGSWRKMSILKGSLKSASPLTGYLELYKSRTDSDFGSGSTTIRISPKYSVELQMLFLSIQQPCLTVVELDFVFLMDDDDQVRYFSTDMDDDDQVNRDGDISNGTMVKSSELTGDHSVMEEMLTTENENQEIPEVGMKFANENEVFQYYKRYAYRTGFPIRKRNSTKGDDGIVRYMTYTCSREGRRSYKSSTSLNLLPTSQTGCKARLTACSDACGVWRINVVHLEHNHKTSPSKSRLYKCNRQVSNWIKRQLEVNDIAGIPIHKSYNAAVVEVGGFENMTCVEKDCRNFIDKVRRLRLGEGDAVAISSYFSKMNNVSKLPHKYVLRRWRRDVSSPYVRIASMYDGMASTVEQLRYEKLCAAFTKMANLVAENEERSNQLLE</sequence>
<name>A0A5A7P0Y4_STRAF</name>
<evidence type="ECO:0000259" key="1">
    <source>
        <dbReference type="Pfam" id="PF03101"/>
    </source>
</evidence>
<dbReference type="Proteomes" id="UP000325081">
    <property type="component" value="Unassembled WGS sequence"/>
</dbReference>
<evidence type="ECO:0000313" key="3">
    <source>
        <dbReference type="Proteomes" id="UP000325081"/>
    </source>
</evidence>
<dbReference type="AlphaFoldDB" id="A0A5A7P0Y4"/>
<organism evidence="2 3">
    <name type="scientific">Striga asiatica</name>
    <name type="common">Asiatic witchweed</name>
    <name type="synonym">Buchnera asiatica</name>
    <dbReference type="NCBI Taxonomy" id="4170"/>
    <lineage>
        <taxon>Eukaryota</taxon>
        <taxon>Viridiplantae</taxon>
        <taxon>Streptophyta</taxon>
        <taxon>Embryophyta</taxon>
        <taxon>Tracheophyta</taxon>
        <taxon>Spermatophyta</taxon>
        <taxon>Magnoliopsida</taxon>
        <taxon>eudicotyledons</taxon>
        <taxon>Gunneridae</taxon>
        <taxon>Pentapetalae</taxon>
        <taxon>asterids</taxon>
        <taxon>lamiids</taxon>
        <taxon>Lamiales</taxon>
        <taxon>Orobanchaceae</taxon>
        <taxon>Buchnereae</taxon>
        <taxon>Striga</taxon>
    </lineage>
</organism>
<dbReference type="InterPro" id="IPR004330">
    <property type="entry name" value="FAR1_DNA_bnd_dom"/>
</dbReference>
<dbReference type="EMBL" id="BKCP01001002">
    <property type="protein sequence ID" value="GER26267.1"/>
    <property type="molecule type" value="Genomic_DNA"/>
</dbReference>
<dbReference type="PANTHER" id="PTHR47718:SF13">
    <property type="entry name" value="OS09G0290500 PROTEIN"/>
    <property type="match status" value="1"/>
</dbReference>
<evidence type="ECO:0000313" key="2">
    <source>
        <dbReference type="EMBL" id="GER26267.1"/>
    </source>
</evidence>
<dbReference type="Pfam" id="PF03101">
    <property type="entry name" value="FAR1"/>
    <property type="match status" value="1"/>
</dbReference>
<accession>A0A5A7P0Y4</accession>
<comment type="caution">
    <text evidence="2">The sequence shown here is derived from an EMBL/GenBank/DDBJ whole genome shotgun (WGS) entry which is preliminary data.</text>
</comment>
<feature type="domain" description="FAR1" evidence="1">
    <location>
        <begin position="153"/>
        <end position="237"/>
    </location>
</feature>
<gene>
    <name evidence="2" type="ORF">STAS_01904</name>
</gene>